<evidence type="ECO:0008006" key="3">
    <source>
        <dbReference type="Google" id="ProtNLM"/>
    </source>
</evidence>
<dbReference type="KEGG" id="pbj:VN24_01905"/>
<proteinExistence type="predicted"/>
<name>A0A0D5NEF2_9BACL</name>
<evidence type="ECO:0000313" key="2">
    <source>
        <dbReference type="Proteomes" id="UP000032633"/>
    </source>
</evidence>
<organism evidence="1 2">
    <name type="scientific">Paenibacillus beijingensis</name>
    <dbReference type="NCBI Taxonomy" id="1126833"/>
    <lineage>
        <taxon>Bacteria</taxon>
        <taxon>Bacillati</taxon>
        <taxon>Bacillota</taxon>
        <taxon>Bacilli</taxon>
        <taxon>Bacillales</taxon>
        <taxon>Paenibacillaceae</taxon>
        <taxon>Paenibacillus</taxon>
    </lineage>
</organism>
<reference evidence="1 2" key="1">
    <citation type="journal article" date="2015" name="J. Biotechnol.">
        <title>Complete genome sequence of Paenibacillus beijingensis 7188(T) (=DSM 24997(T)), a novel rhizobacterium from jujube garden soil.</title>
        <authorList>
            <person name="Kwak Y."/>
            <person name="Shin J.H."/>
        </authorList>
    </citation>
    <scope>NUCLEOTIDE SEQUENCE [LARGE SCALE GENOMIC DNA]</scope>
    <source>
        <strain evidence="1 2">DSM 24997</strain>
    </source>
</reference>
<keyword evidence="2" id="KW-1185">Reference proteome</keyword>
<dbReference type="Proteomes" id="UP000032633">
    <property type="component" value="Chromosome"/>
</dbReference>
<protein>
    <recommendedName>
        <fullName evidence="3">WIAG-tail domain</fullName>
    </recommendedName>
</protein>
<reference evidence="2" key="2">
    <citation type="submission" date="2015-03" db="EMBL/GenBank/DDBJ databases">
        <title>Genome sequence of Paenibacillus beijingensis strain DSM 24997T.</title>
        <authorList>
            <person name="Kwak Y."/>
            <person name="Shin J.-H."/>
        </authorList>
    </citation>
    <scope>NUCLEOTIDE SEQUENCE [LARGE SCALE GENOMIC DNA]</scope>
    <source>
        <strain evidence="2">DSM 24997</strain>
    </source>
</reference>
<dbReference type="AlphaFoldDB" id="A0A0D5NEF2"/>
<dbReference type="EMBL" id="CP011058">
    <property type="protein sequence ID" value="AJY73606.1"/>
    <property type="molecule type" value="Genomic_DNA"/>
</dbReference>
<dbReference type="PATRIC" id="fig|1126833.4.peg.420"/>
<dbReference type="STRING" id="1126833.VN24_01905"/>
<dbReference type="HOGENOM" id="CLU_1137170_0_0_9"/>
<evidence type="ECO:0000313" key="1">
    <source>
        <dbReference type="EMBL" id="AJY73606.1"/>
    </source>
</evidence>
<dbReference type="NCBIfam" id="NF012201">
    <property type="entry name" value="WIAG-tail"/>
    <property type="match status" value="1"/>
</dbReference>
<sequence length="244" mass="26041">MKRKPSRPKRRKPAKPLFYVDNPNISELKWLDNHRKTNLSTDILLEASSEVPIKVSSEFPIKASTESVKEQGSMKIASAEERKKVAINSVAVQPGVPLTAPVVHVSGVSTAVSSPHTVQPSTVDPSGYTRGAAAITTGTDPGVGREATVDTEAGLSRAASAANPALQQYGQQLFSFKNTNHIHVTVSFKEPFSNTDYSFVASVNLPFCFTVLQTKTAEAATLSIIRTQPSAGSAGCLNWIAFGS</sequence>
<gene>
    <name evidence="1" type="ORF">VN24_01905</name>
</gene>
<accession>A0A0D5NEF2</accession>